<sequence length="141" mass="14899">MARTTRKPAAPRTRTTVVSLMAVGALLGAAGAASADGTGTRPSGAPTGDGAKALCKRAPKIDRRIDRILDRLNGDASQRGSIARLEQRVANAKSAGNTEIENYLDNRLTFRRSLVPTLESRQKDLADVEKWCAGHDDGAGS</sequence>
<evidence type="ECO:0000256" key="2">
    <source>
        <dbReference type="SAM" id="SignalP"/>
    </source>
</evidence>
<evidence type="ECO:0000313" key="3">
    <source>
        <dbReference type="EMBL" id="WTZ13583.1"/>
    </source>
</evidence>
<dbReference type="AlphaFoldDB" id="A0AAU3IAB1"/>
<organism evidence="3">
    <name type="scientific">Streptomyces sp. NBC_01393</name>
    <dbReference type="NCBI Taxonomy" id="2903851"/>
    <lineage>
        <taxon>Bacteria</taxon>
        <taxon>Bacillati</taxon>
        <taxon>Actinomycetota</taxon>
        <taxon>Actinomycetes</taxon>
        <taxon>Kitasatosporales</taxon>
        <taxon>Streptomycetaceae</taxon>
        <taxon>Streptomyces</taxon>
    </lineage>
</organism>
<name>A0AAU3IAB1_9ACTN</name>
<dbReference type="EMBL" id="CP109546">
    <property type="protein sequence ID" value="WTZ13583.1"/>
    <property type="molecule type" value="Genomic_DNA"/>
</dbReference>
<protein>
    <recommendedName>
        <fullName evidence="4">Secreted protein</fullName>
    </recommendedName>
</protein>
<proteinExistence type="predicted"/>
<keyword evidence="2" id="KW-0732">Signal</keyword>
<gene>
    <name evidence="3" type="ORF">OG699_39785</name>
</gene>
<accession>A0AAU3IAB1</accession>
<feature type="chain" id="PRO_5043782636" description="Secreted protein" evidence="2">
    <location>
        <begin position="36"/>
        <end position="141"/>
    </location>
</feature>
<evidence type="ECO:0008006" key="4">
    <source>
        <dbReference type="Google" id="ProtNLM"/>
    </source>
</evidence>
<evidence type="ECO:0000256" key="1">
    <source>
        <dbReference type="SAM" id="MobiDB-lite"/>
    </source>
</evidence>
<reference evidence="3" key="1">
    <citation type="submission" date="2022-10" db="EMBL/GenBank/DDBJ databases">
        <title>The complete genomes of actinobacterial strains from the NBC collection.</title>
        <authorList>
            <person name="Joergensen T.S."/>
            <person name="Alvarez Arevalo M."/>
            <person name="Sterndorff E.B."/>
            <person name="Faurdal D."/>
            <person name="Vuksanovic O."/>
            <person name="Mourched A.-S."/>
            <person name="Charusanti P."/>
            <person name="Shaw S."/>
            <person name="Blin K."/>
            <person name="Weber T."/>
        </authorList>
    </citation>
    <scope>NUCLEOTIDE SEQUENCE</scope>
    <source>
        <strain evidence="3">NBC_01393</strain>
    </source>
</reference>
<feature type="signal peptide" evidence="2">
    <location>
        <begin position="1"/>
        <end position="35"/>
    </location>
</feature>
<feature type="region of interest" description="Disordered" evidence="1">
    <location>
        <begin position="31"/>
        <end position="53"/>
    </location>
</feature>